<proteinExistence type="inferred from homology"/>
<organism evidence="11 12">
    <name type="scientific">Volvox africanus</name>
    <dbReference type="NCBI Taxonomy" id="51714"/>
    <lineage>
        <taxon>Eukaryota</taxon>
        <taxon>Viridiplantae</taxon>
        <taxon>Chlorophyta</taxon>
        <taxon>core chlorophytes</taxon>
        <taxon>Chlorophyceae</taxon>
        <taxon>CS clade</taxon>
        <taxon>Chlamydomonadales</taxon>
        <taxon>Volvocaceae</taxon>
        <taxon>Volvox</taxon>
    </lineage>
</organism>
<keyword evidence="12" id="KW-1185">Reference proteome</keyword>
<feature type="compositionally biased region" description="Polar residues" evidence="9">
    <location>
        <begin position="1311"/>
        <end position="1326"/>
    </location>
</feature>
<comment type="subcellular location">
    <subcellularLocation>
        <location evidence="1">Membrane</location>
    </subcellularLocation>
</comment>
<feature type="region of interest" description="Disordered" evidence="9">
    <location>
        <begin position="845"/>
        <end position="904"/>
    </location>
</feature>
<feature type="region of interest" description="Disordered" evidence="9">
    <location>
        <begin position="1376"/>
        <end position="1509"/>
    </location>
</feature>
<dbReference type="InterPro" id="IPR018297">
    <property type="entry name" value="A/G_cyclase_CS"/>
</dbReference>
<feature type="region of interest" description="Disordered" evidence="9">
    <location>
        <begin position="1301"/>
        <end position="1327"/>
    </location>
</feature>
<dbReference type="PROSITE" id="PS00452">
    <property type="entry name" value="GUANYLATE_CYCLASE_1"/>
    <property type="match status" value="1"/>
</dbReference>
<evidence type="ECO:0000256" key="2">
    <source>
        <dbReference type="ARBA" id="ARBA00022692"/>
    </source>
</evidence>
<dbReference type="SUPFAM" id="SSF55073">
    <property type="entry name" value="Nucleotide cyclase"/>
    <property type="match status" value="1"/>
</dbReference>
<dbReference type="Pfam" id="PF00211">
    <property type="entry name" value="Guanylate_cyc"/>
    <property type="match status" value="1"/>
</dbReference>
<comment type="similarity">
    <text evidence="7">Belongs to the adenylyl cyclase class-4/guanylyl cyclase family.</text>
</comment>
<feature type="region of interest" description="Disordered" evidence="9">
    <location>
        <begin position="1036"/>
        <end position="1146"/>
    </location>
</feature>
<dbReference type="Proteomes" id="UP001165090">
    <property type="component" value="Unassembled WGS sequence"/>
</dbReference>
<comment type="caution">
    <text evidence="11">The sequence shown here is derived from an EMBL/GenBank/DDBJ whole genome shotgun (WGS) entry which is preliminary data.</text>
</comment>
<keyword evidence="4" id="KW-1133">Transmembrane helix</keyword>
<feature type="region of interest" description="Disordered" evidence="9">
    <location>
        <begin position="358"/>
        <end position="377"/>
    </location>
</feature>
<evidence type="ECO:0000256" key="7">
    <source>
        <dbReference type="RuleBase" id="RU000405"/>
    </source>
</evidence>
<feature type="compositionally biased region" description="Basic residues" evidence="9">
    <location>
        <begin position="1380"/>
        <end position="1391"/>
    </location>
</feature>
<sequence>SPCSSRHGAGLGIEARVIRSVLRASTLVGCMVSHFGPHSKFDTVATLGRTPQNGDPSVGPHIGCFGVKLANGWRGIKQALQKRRFINTPLNNENEILHINHDNTVLGAVTLSLDDNAQWQSQVAHDHHAESNLEVKRLQNLVAQLELALADARDRTNADDKGTASARPGAAAVDVPLCPSRAPLSVSTSGTRILSVERLPVISHNISKAKAAGGECPENAPARGGTNHRRRSYYSQGVLSGQNAATRLSQSTSGIGTGVGLARQVITAAAAGGGPSSDSTAGTANVASAVTNSSASLKHFQLSQHKNHHLPDQTAQTYDKSSTDALMAHGASSACPVALLILGVAAGTILPDLPAVRLPAGDDPHPPEPQLTLGGSNANRSVARQSVSRGFGARGPCDPNGAIPAIPGVGGGGGPAVQPPTVTKTQSSGPLCPFACVWVNESAQEQLLLEAADEYDSLLAHMCGRDPTLRALLREMARQMAAEAALPPPLTHLVPGGTCMGLGPRSSSRPQSTAPCTTHPLSLLAAPPLMRSPSIAAANGTVPVTVTVTPQRDQQQLQKGLSDRSPLFADITETPLALPSSTRLASASASSMADEFLIGGSSGGGLHHGFTVLRLTPCRVPAPASALATNPLATSRHTCAAAATVPSFSSAPATRSPSLAMAMSSQLTLVRVSSSPSSANAAPGADFEPRIELPALLIEHVGTDGAAVATVPGLYDRLQRDCSILSGVAAIITLFDLHGRVLHQNALSVDYMGYHRPPPLGRTGAAAAATTDAHRRCHGRASTLERLFEFDPSKLPEMLSDVMDDRPWTGIVRVPAFLWDELDELDEQQQQQLLLRQLPQRHWTERQRRQQRGHQAEGDVEGDTAGVSSSVVEDEIEEQQQEEEEDGDDEVEEEERKGEEYPLPHAVEQLCVGMELGGGVSEITSTSMGAGRPAQIVRGGSSGNGKARLARVQYGNFAFGNPQPLARLMMVGSEAEPYRTAATPAAAAATARGMATSAAEATAEAAAAAEAEAPRSSRSEEVCGLQVDELCSSDIARADSNPAPTSAPAASPLTASISSRRPGRPLPPPLLFDQQTTSAGPAGRWLWAPQPQPQRSRFGSEGEHWRGTQLYGSVADSTSGPDTKVTTAVSHGGDDMPPSEGQQNTLSLSPSVITAAATAAATGDVDVDVLAVSRSAASATAGTLSTRRSQQACGSVSGLRNRVAARISFNGSSFSTLYGSVDRTGGGRRVSGRSPSGNVVLDLQAMNTSAWSLVGSWLNPGSPGRRRASFASGVPLLPPAPPLSQHHYLSRQLKRLSQPLPMTHAGRGLTTPFQSHNHNQRQQEQPMLSEQLLELAELQSVRAASTSANGRRRSTASGSTPLPRVVFFAAASVQRVSAHQQRKPQRQRQPRGPRAPRGEGTTIVPGTFMKSASMPQPGLSPRVPVLCREKDPNQAAQSAGTRHLKKTCSPLSNASSAGVIPPSTTAVTTTSNESACRGHDRGGGGDGGGAGRGSKPAGGSGSDAGAGTDATETAVAAGAGTGALADAPAAVSQRQAALSGSISHEPSRKRVLDSSVLWGPFASEPPPTVTSMTSNASVDEVEAATAGMMEPVVQLREERQQRQQQLQEGNRGQGEEGEEGETEMTGDKKEKVESPIDLVSQGLIVCGGEDDVYPNNYHDTGNNHKHQDRCVRYDSLYKKDHHREGEVEGRLGEGSSEGRCTGELVTAGGSGGDSAFTECVRSSENPLSFVSAASAFADDNRGVGVDCSGIGMGIGIIGGDSLGNSHGGSVLQVPTTSFGLVRGKSVGADGNINSVKEQGRPQSTAMPTRSSCHRWAPASSGAGLEAVAAMPDALLVDMAVKEKETHVDEEAKVGGTGCEIASGQRQVVGDGGGGGSDGQTPEAETDAEVENGEVDDVFVLDGVDLEEGAPGMRGADDQAIEQQDEEEEQHDEEEEGEEEESEGEEEDGEGEEENARWHEISARPFRDPVSRRRCILLMQMDVTAKVETERQLAELVEAEHKILEQIFPRHVLEHMALDGAAAAQRPTCAFHMFRRDVSKLATKHDAVTILFADIKGFTSMCKEVEPEVVMTFLNELYNRFDTLLDVYGVYKVETIGDCYMVAGGLIRKDEEGFASVHGPGAVDPLHAVRVMSFAKAMLREAATMKLPNTGEALKIRVGIHAGPVVSGVVGTRMPRFCLFGDTVNTASRMESTADPGTIHVSADYRQLLNKEVWKPTGGVEVKGKGLMHTYVWLGNDTETAPHLISEGVAPPGGIHGHGSSGGAVSLKAPQRSCTTPRREIRAGVGGTLRVGSLAYRRPKRSITAPRNDHTPSVMQPSRRGGAAGGDGGGGGGGGGGDDDGGGATPPPAKASHGPNPTEFGSSAQHL</sequence>
<feature type="non-terminal residue" evidence="11">
    <location>
        <position position="1"/>
    </location>
</feature>
<feature type="region of interest" description="Disordered" evidence="9">
    <location>
        <begin position="2248"/>
        <end position="2366"/>
    </location>
</feature>
<evidence type="ECO:0000256" key="5">
    <source>
        <dbReference type="ARBA" id="ARBA00023136"/>
    </source>
</evidence>
<feature type="region of interest" description="Disordered" evidence="9">
    <location>
        <begin position="1789"/>
        <end position="1817"/>
    </location>
</feature>
<feature type="compositionally biased region" description="Polar residues" evidence="9">
    <location>
        <begin position="1791"/>
        <end position="1810"/>
    </location>
</feature>
<dbReference type="EMBL" id="BSDZ01000024">
    <property type="protein sequence ID" value="GLI65548.1"/>
    <property type="molecule type" value="Genomic_DNA"/>
</dbReference>
<dbReference type="Gene3D" id="3.30.70.1230">
    <property type="entry name" value="Nucleotide cyclase"/>
    <property type="match status" value="1"/>
</dbReference>
<dbReference type="InterPro" id="IPR001054">
    <property type="entry name" value="A/G_cyclase"/>
</dbReference>
<accession>A0ABQ5S7Y8</accession>
<keyword evidence="3" id="KW-0547">Nucleotide-binding</keyword>
<dbReference type="InterPro" id="IPR050401">
    <property type="entry name" value="Cyclic_nucleotide_synthase"/>
</dbReference>
<feature type="compositionally biased region" description="Gly residues" evidence="9">
    <location>
        <begin position="1484"/>
        <end position="1504"/>
    </location>
</feature>
<feature type="compositionally biased region" description="Acidic residues" evidence="9">
    <location>
        <begin position="1883"/>
        <end position="1894"/>
    </location>
</feature>
<dbReference type="PROSITE" id="PS50125">
    <property type="entry name" value="GUANYLATE_CYCLASE_2"/>
    <property type="match status" value="1"/>
</dbReference>
<feature type="coiled-coil region" evidence="8">
    <location>
        <begin position="128"/>
        <end position="155"/>
    </location>
</feature>
<feature type="compositionally biased region" description="Gly residues" evidence="9">
    <location>
        <begin position="2321"/>
        <end position="2335"/>
    </location>
</feature>
<reference evidence="11 12" key="1">
    <citation type="journal article" date="2023" name="IScience">
        <title>Expanded male sex-determining region conserved during the evolution of homothallism in the green alga Volvox.</title>
        <authorList>
            <person name="Yamamoto K."/>
            <person name="Matsuzaki R."/>
            <person name="Mahakham W."/>
            <person name="Heman W."/>
            <person name="Sekimoto H."/>
            <person name="Kawachi M."/>
            <person name="Minakuchi Y."/>
            <person name="Toyoda A."/>
            <person name="Nozaki H."/>
        </authorList>
    </citation>
    <scope>NUCLEOTIDE SEQUENCE [LARGE SCALE GENOMIC DNA]</scope>
    <source>
        <strain evidence="11 12">NIES-4468</strain>
    </source>
</reference>
<feature type="compositionally biased region" description="Acidic residues" evidence="9">
    <location>
        <begin position="1615"/>
        <end position="1624"/>
    </location>
</feature>
<dbReference type="InterPro" id="IPR029787">
    <property type="entry name" value="Nucleotide_cyclase"/>
</dbReference>
<keyword evidence="6 7" id="KW-0456">Lyase</keyword>
<name>A0ABQ5S7Y8_9CHLO</name>
<evidence type="ECO:0000256" key="1">
    <source>
        <dbReference type="ARBA" id="ARBA00004370"/>
    </source>
</evidence>
<feature type="compositionally biased region" description="Polar residues" evidence="9">
    <location>
        <begin position="1449"/>
        <end position="1474"/>
    </location>
</feature>
<feature type="compositionally biased region" description="Acidic residues" evidence="9">
    <location>
        <begin position="1918"/>
        <end position="1952"/>
    </location>
</feature>
<feature type="region of interest" description="Disordered" evidence="9">
    <location>
        <begin position="1597"/>
        <end position="1632"/>
    </location>
</feature>
<feature type="region of interest" description="Disordered" evidence="9">
    <location>
        <begin position="1906"/>
        <end position="1961"/>
    </location>
</feature>
<feature type="region of interest" description="Disordered" evidence="9">
    <location>
        <begin position="1847"/>
        <end position="1894"/>
    </location>
</feature>
<evidence type="ECO:0000256" key="4">
    <source>
        <dbReference type="ARBA" id="ARBA00022989"/>
    </source>
</evidence>
<evidence type="ECO:0000256" key="8">
    <source>
        <dbReference type="SAM" id="Coils"/>
    </source>
</evidence>
<feature type="domain" description="Guanylate cyclase" evidence="10">
    <location>
        <begin position="2048"/>
        <end position="2190"/>
    </location>
</feature>
<keyword evidence="8" id="KW-0175">Coiled coil</keyword>
<dbReference type="PANTHER" id="PTHR11920:SF335">
    <property type="entry name" value="GUANYLATE CYCLASE"/>
    <property type="match status" value="1"/>
</dbReference>
<feature type="compositionally biased region" description="Acidic residues" evidence="9">
    <location>
        <begin position="872"/>
        <end position="893"/>
    </location>
</feature>
<evidence type="ECO:0000256" key="9">
    <source>
        <dbReference type="SAM" id="MobiDB-lite"/>
    </source>
</evidence>
<dbReference type="PANTHER" id="PTHR11920">
    <property type="entry name" value="GUANYLYL CYCLASE"/>
    <property type="match status" value="1"/>
</dbReference>
<evidence type="ECO:0000313" key="12">
    <source>
        <dbReference type="Proteomes" id="UP001165090"/>
    </source>
</evidence>
<evidence type="ECO:0000256" key="3">
    <source>
        <dbReference type="ARBA" id="ARBA00022741"/>
    </source>
</evidence>
<keyword evidence="5" id="KW-0472">Membrane</keyword>
<feature type="compositionally biased region" description="Polar residues" evidence="9">
    <location>
        <begin position="1115"/>
        <end position="1129"/>
    </location>
</feature>
<evidence type="ECO:0000259" key="10">
    <source>
        <dbReference type="PROSITE" id="PS50125"/>
    </source>
</evidence>
<feature type="compositionally biased region" description="Low complexity" evidence="9">
    <location>
        <begin position="1038"/>
        <end position="1060"/>
    </location>
</feature>
<evidence type="ECO:0000256" key="6">
    <source>
        <dbReference type="ARBA" id="ARBA00023239"/>
    </source>
</evidence>
<evidence type="ECO:0000313" key="11">
    <source>
        <dbReference type="EMBL" id="GLI65548.1"/>
    </source>
</evidence>
<protein>
    <recommendedName>
        <fullName evidence="10">Guanylate cyclase domain-containing protein</fullName>
    </recommendedName>
</protein>
<dbReference type="SMART" id="SM00044">
    <property type="entry name" value="CYCc"/>
    <property type="match status" value="1"/>
</dbReference>
<keyword evidence="2" id="KW-0812">Transmembrane</keyword>
<gene>
    <name evidence="11" type="ORF">VaNZ11_009107</name>
</gene>
<dbReference type="CDD" id="cd07302">
    <property type="entry name" value="CHD"/>
    <property type="match status" value="1"/>
</dbReference>